<reference evidence="4" key="1">
    <citation type="submission" date="2023-07" db="EMBL/GenBank/DDBJ databases">
        <title>Between Cages and Wild: Unraveling the Impact of Captivity on Animal Microbiomes and Antimicrobial Resistance.</title>
        <authorList>
            <person name="Schmartz G.P."/>
            <person name="Rehner J."/>
            <person name="Schuff M.J."/>
            <person name="Becker S.L."/>
            <person name="Kravczyk M."/>
            <person name="Gurevich A."/>
            <person name="Francke R."/>
            <person name="Mueller R."/>
            <person name="Keller V."/>
            <person name="Keller A."/>
        </authorList>
    </citation>
    <scope>NUCLEOTIDE SEQUENCE</scope>
    <source>
        <strain evidence="4">S39M_St_73</strain>
    </source>
</reference>
<dbReference type="Gene3D" id="3.20.20.80">
    <property type="entry name" value="Glycosidases"/>
    <property type="match status" value="1"/>
</dbReference>
<feature type="signal peptide" evidence="2">
    <location>
        <begin position="1"/>
        <end position="26"/>
    </location>
</feature>
<dbReference type="AlphaFoldDB" id="A0AA43UBK0"/>
<name>A0AA43UBK0_9LACT</name>
<proteinExistence type="predicted"/>
<evidence type="ECO:0000259" key="3">
    <source>
        <dbReference type="Pfam" id="PF13200"/>
    </source>
</evidence>
<dbReference type="EMBL" id="JAUNQW010000001">
    <property type="protein sequence ID" value="MDO5456800.1"/>
    <property type="molecule type" value="Genomic_DNA"/>
</dbReference>
<organism evidence="4 5">
    <name type="scientific">Atopococcus tabaci</name>
    <dbReference type="NCBI Taxonomy" id="269774"/>
    <lineage>
        <taxon>Bacteria</taxon>
        <taxon>Bacillati</taxon>
        <taxon>Bacillota</taxon>
        <taxon>Bacilli</taxon>
        <taxon>Lactobacillales</taxon>
        <taxon>Carnobacteriaceae</taxon>
        <taxon>Atopococcus</taxon>
    </lineage>
</organism>
<feature type="region of interest" description="Disordered" evidence="1">
    <location>
        <begin position="394"/>
        <end position="424"/>
    </location>
</feature>
<dbReference type="Proteomes" id="UP001171751">
    <property type="component" value="Unassembled WGS sequence"/>
</dbReference>
<gene>
    <name evidence="4" type="ORF">Q4F26_00505</name>
</gene>
<sequence length="424" mass="47567">MNKKIISLAASALLLLQAGLPGQMAAAQESEGPLTMRSGPILQVPDEYPKKFVFDDGVDIPYPEDGVKGIYLTGSSAAGEAMEGLTQFVNETDLNAMVIDVKEDHGNILFDFESDHELIQSNTNPLMEAEDLIDHMEENQIYPIARIVAFKDTVLAEQHPEYSFRQADGSIWKDSNGEAFVSPYLKEVWDYNIEVAKEAAKMGFKEIQFDYVRFPEGFENMAGDLQFDMGDYADLEADESDYRVSAISDFVEYASEELKPYGVDVAVDIFGYTATIDEASGIGQNFLEISQHVDVISSMIYPSHWGPGHFDLPAPDLYPYELTDRYIQLEKETLNQLENPPTSRPWLQDFTASYLGAGMYMEYDAQAVEDQVRALSDNDIHEFLLWDASNQYTTGVDYAPESNDEEKETADSEESESSESQENE</sequence>
<dbReference type="GO" id="GO:0016787">
    <property type="term" value="F:hydrolase activity"/>
    <property type="evidence" value="ECO:0007669"/>
    <property type="project" value="UniProtKB-KW"/>
</dbReference>
<keyword evidence="2" id="KW-0732">Signal</keyword>
<keyword evidence="5" id="KW-1185">Reference proteome</keyword>
<evidence type="ECO:0000313" key="5">
    <source>
        <dbReference type="Proteomes" id="UP001171751"/>
    </source>
</evidence>
<dbReference type="InterPro" id="IPR017853">
    <property type="entry name" value="GH"/>
</dbReference>
<protein>
    <submittedName>
        <fullName evidence="4">Glycoside hydrolase</fullName>
    </submittedName>
</protein>
<evidence type="ECO:0000256" key="1">
    <source>
        <dbReference type="SAM" id="MobiDB-lite"/>
    </source>
</evidence>
<feature type="chain" id="PRO_5041451005" evidence="2">
    <location>
        <begin position="27"/>
        <end position="424"/>
    </location>
</feature>
<evidence type="ECO:0000256" key="2">
    <source>
        <dbReference type="SAM" id="SignalP"/>
    </source>
</evidence>
<dbReference type="SUPFAM" id="SSF51445">
    <property type="entry name" value="(Trans)glycosidases"/>
    <property type="match status" value="1"/>
</dbReference>
<dbReference type="InterPro" id="IPR025275">
    <property type="entry name" value="DUF4015"/>
</dbReference>
<dbReference type="Pfam" id="PF13200">
    <property type="entry name" value="DUF4015"/>
    <property type="match status" value="1"/>
</dbReference>
<feature type="compositionally biased region" description="Acidic residues" evidence="1">
    <location>
        <begin position="402"/>
        <end position="424"/>
    </location>
</feature>
<comment type="caution">
    <text evidence="4">The sequence shown here is derived from an EMBL/GenBank/DDBJ whole genome shotgun (WGS) entry which is preliminary data.</text>
</comment>
<accession>A0AA43UBK0</accession>
<evidence type="ECO:0000313" key="4">
    <source>
        <dbReference type="EMBL" id="MDO5456800.1"/>
    </source>
</evidence>
<keyword evidence="4" id="KW-0378">Hydrolase</keyword>
<feature type="domain" description="DUF4015" evidence="3">
    <location>
        <begin position="69"/>
        <end position="392"/>
    </location>
</feature>